<feature type="region of interest" description="Interaction with DNA" evidence="10">
    <location>
        <begin position="165"/>
        <end position="170"/>
    </location>
</feature>
<organism evidence="13 14">
    <name type="scientific">Candidatus Nomurabacteria bacterium GW2011_GWA2_35_80</name>
    <dbReference type="NCBI Taxonomy" id="1618733"/>
    <lineage>
        <taxon>Bacteria</taxon>
        <taxon>Candidatus Nomuraibacteriota</taxon>
    </lineage>
</organism>
<dbReference type="InterPro" id="IPR034149">
    <property type="entry name" value="TOPRIM_TopoI"/>
</dbReference>
<evidence type="ECO:0000256" key="6">
    <source>
        <dbReference type="ARBA" id="ARBA00022842"/>
    </source>
</evidence>
<dbReference type="SUPFAM" id="SSF57783">
    <property type="entry name" value="Zinc beta-ribbon"/>
    <property type="match status" value="1"/>
</dbReference>
<dbReference type="SMART" id="SM00437">
    <property type="entry name" value="TOP1Ac"/>
    <property type="match status" value="1"/>
</dbReference>
<dbReference type="GO" id="GO:0003917">
    <property type="term" value="F:DNA topoisomerase type I (single strand cut, ATP-independent) activity"/>
    <property type="evidence" value="ECO:0007669"/>
    <property type="project" value="UniProtKB-UniRule"/>
</dbReference>
<comment type="similarity">
    <text evidence="2 10">Belongs to the type IA topoisomerase family.</text>
</comment>
<feature type="site" description="Interaction with DNA" evidence="10">
    <location>
        <position position="474"/>
    </location>
</feature>
<feature type="site" description="Interaction with DNA" evidence="10">
    <location>
        <position position="157"/>
    </location>
</feature>
<feature type="site" description="Interaction with DNA" evidence="10">
    <location>
        <position position="141"/>
    </location>
</feature>
<feature type="site" description="Interaction with DNA" evidence="10">
    <location>
        <position position="142"/>
    </location>
</feature>
<dbReference type="PATRIC" id="fig|1618733.3.peg.138"/>
<dbReference type="Gene3D" id="1.10.290.10">
    <property type="entry name" value="Topoisomerase I, domain 4"/>
    <property type="match status" value="1"/>
</dbReference>
<evidence type="ECO:0000259" key="11">
    <source>
        <dbReference type="PROSITE" id="PS50880"/>
    </source>
</evidence>
<dbReference type="GO" id="GO:0005694">
    <property type="term" value="C:chromosome"/>
    <property type="evidence" value="ECO:0007669"/>
    <property type="project" value="InterPro"/>
</dbReference>
<dbReference type="InterPro" id="IPR023405">
    <property type="entry name" value="Topo_IA_core_domain"/>
</dbReference>
<keyword evidence="5" id="KW-0862">Zinc</keyword>
<dbReference type="InterPro" id="IPR006171">
    <property type="entry name" value="TOPRIM_dom"/>
</dbReference>
<evidence type="ECO:0000256" key="1">
    <source>
        <dbReference type="ARBA" id="ARBA00000213"/>
    </source>
</evidence>
<dbReference type="PRINTS" id="PR00417">
    <property type="entry name" value="PRTPISMRASEI"/>
</dbReference>
<feature type="domain" description="Toprim" evidence="11">
    <location>
        <begin position="1"/>
        <end position="116"/>
    </location>
</feature>
<dbReference type="EMBL" id="LBRA01000004">
    <property type="protein sequence ID" value="KKP88473.1"/>
    <property type="molecule type" value="Genomic_DNA"/>
</dbReference>
<keyword evidence="7 10" id="KW-0799">Topoisomerase</keyword>
<dbReference type="Pfam" id="PF01751">
    <property type="entry name" value="Toprim"/>
    <property type="match status" value="1"/>
</dbReference>
<dbReference type="Gene3D" id="1.10.460.10">
    <property type="entry name" value="Topoisomerase I, domain 2"/>
    <property type="match status" value="1"/>
</dbReference>
<dbReference type="PANTHER" id="PTHR42785:SF1">
    <property type="entry name" value="DNA TOPOISOMERASE"/>
    <property type="match status" value="1"/>
</dbReference>
<dbReference type="GO" id="GO:0008270">
    <property type="term" value="F:zinc ion binding"/>
    <property type="evidence" value="ECO:0007669"/>
    <property type="project" value="UniProtKB-KW"/>
</dbReference>
<dbReference type="PROSITE" id="PS50880">
    <property type="entry name" value="TOPRIM"/>
    <property type="match status" value="1"/>
</dbReference>
<dbReference type="InterPro" id="IPR023406">
    <property type="entry name" value="Topo_IA_AS"/>
</dbReference>
<reference evidence="13 14" key="1">
    <citation type="journal article" date="2015" name="Nature">
        <title>rRNA introns, odd ribosomes, and small enigmatic genomes across a large radiation of phyla.</title>
        <authorList>
            <person name="Brown C.T."/>
            <person name="Hug L.A."/>
            <person name="Thomas B.C."/>
            <person name="Sharon I."/>
            <person name="Castelle C.J."/>
            <person name="Singh A."/>
            <person name="Wilkins M.J."/>
            <person name="Williams K.H."/>
            <person name="Banfield J.F."/>
        </authorList>
    </citation>
    <scope>NUCLEOTIDE SEQUENCE [LARGE SCALE GENOMIC DNA]</scope>
</reference>
<dbReference type="InterPro" id="IPR013497">
    <property type="entry name" value="Topo_IA_cen"/>
</dbReference>
<dbReference type="Gene3D" id="2.70.20.10">
    <property type="entry name" value="Topoisomerase I, domain 3"/>
    <property type="match status" value="1"/>
</dbReference>
<feature type="active site" description="O-(5'-phospho-DNA)-tyrosine intermediate" evidence="10">
    <location>
        <position position="286"/>
    </location>
</feature>
<evidence type="ECO:0000256" key="5">
    <source>
        <dbReference type="ARBA" id="ARBA00022833"/>
    </source>
</evidence>
<comment type="caution">
    <text evidence="13">The sequence shown here is derived from an EMBL/GenBank/DDBJ whole genome shotgun (WGS) entry which is preliminary data.</text>
</comment>
<feature type="site" description="Interaction with DNA" evidence="10">
    <location>
        <position position="288"/>
    </location>
</feature>
<dbReference type="PANTHER" id="PTHR42785">
    <property type="entry name" value="DNA TOPOISOMERASE, TYPE IA, CORE"/>
    <property type="match status" value="1"/>
</dbReference>
<sequence length="747" mass="84448">MKLLIVESPSKARTIEKYLEGAFTVRASVGHIRDLPKSNKEAIDIEGGFIPYYEISKGKERVVHELQSLAEKASEILLATDPDREGEAIAWHIEELLKADKKIKASTKRVVFYEITKEAIQKALKNPRNIDTALRKAQEARRVLDRLVGYDLSGLIWKKVRYGLSAGRVQSPALRIIMEREREIRAFVSEKYWKILGLFETLKKGKLTLFCSEEPRDEKLVEKILEEGKKGNWLVKEIKESEQKRVPRAPFTTSTLQQTASSRLGYSPSRTMHIAQKLYEAGHITYMRTDSTNLSSVAQTQIVSLIQKKYGKEYSQPRIYKTKSKNAQEAHEAIRPTHIENLGVGTEEQQKLYKLIWERVVSSQMADAKLLKIKISANITESPSESEFPDFSATGSRILFAGWLQVDKGSVGEDIELPEVKIGEKLKLLNLIEEEKLTEPPNRYSEAGLIKELEARDIGRPSTYASIMKTLEDREYVKKEGKTLFPTDVGEVVSDFLEKHFANYISDTFTAEMEDELDQISRGEREYEKTLQDFYGPFSKDIKIKEKLEKATNLGEAPENIKCPKCGGKMIIKLSRGGRFYSCIRYPDCVGALKLDGIELEGPKETGEKCPNCGDLPLASGKAGKKGKLGGGRLIVRERRDGTGTFISCSRYPKCKFIKKDETEEAKKRTGIICPLCKKGDISERRGRFGIFYSCSNYPDCKYAIKAKPTGKICNKCGSLMMQGTKTIPERCSNKSCPDHNPHKLMK</sequence>
<dbReference type="SMART" id="SM00436">
    <property type="entry name" value="TOP1Bc"/>
    <property type="match status" value="1"/>
</dbReference>
<dbReference type="EC" id="5.6.2.1" evidence="10"/>
<feature type="site" description="Interaction with DNA" evidence="10">
    <location>
        <position position="145"/>
    </location>
</feature>
<dbReference type="Pfam" id="PF01131">
    <property type="entry name" value="Topoisom_bac"/>
    <property type="match status" value="1"/>
</dbReference>
<feature type="site" description="Interaction with DNA" evidence="10">
    <location>
        <position position="31"/>
    </location>
</feature>
<protein>
    <recommendedName>
        <fullName evidence="10">DNA topoisomerase 1</fullName>
        <ecNumber evidence="10">5.6.2.1</ecNumber>
    </recommendedName>
    <alternativeName>
        <fullName evidence="10">DNA topoisomerase I</fullName>
    </alternativeName>
</protein>
<evidence type="ECO:0000256" key="4">
    <source>
        <dbReference type="ARBA" id="ARBA00022771"/>
    </source>
</evidence>
<keyword evidence="6" id="KW-0460">Magnesium</keyword>
<dbReference type="Pfam" id="PF01396">
    <property type="entry name" value="Zn_ribbon_Top1"/>
    <property type="match status" value="3"/>
</dbReference>
<dbReference type="InterPro" id="IPR013824">
    <property type="entry name" value="Topo_IA_cen_sub1"/>
</dbReference>
<evidence type="ECO:0000256" key="7">
    <source>
        <dbReference type="ARBA" id="ARBA00023029"/>
    </source>
</evidence>
<dbReference type="InterPro" id="IPR013826">
    <property type="entry name" value="Topo_IA_cen_sub3"/>
</dbReference>
<evidence type="ECO:0000259" key="12">
    <source>
        <dbReference type="PROSITE" id="PS52039"/>
    </source>
</evidence>
<keyword evidence="3" id="KW-0479">Metal-binding</keyword>
<dbReference type="InterPro" id="IPR000380">
    <property type="entry name" value="Topo_IA"/>
</dbReference>
<dbReference type="InterPro" id="IPR003601">
    <property type="entry name" value="Topo_IA_2"/>
</dbReference>
<comment type="function">
    <text evidence="10">Releases the supercoiling and torsional tension of DNA, which is introduced during the DNA replication and transcription, by transiently cleaving and rejoining one strand of the DNA duplex. Introduces a single-strand break via transesterification at a target site in duplex DNA. The scissile phosphodiester is attacked by the catalytic tyrosine of the enzyme, resulting in the formation of a DNA-(5'-phosphotyrosyl)-enzyme intermediate and the expulsion of a 3'-OH DNA strand. The free DNA strand then undergoes passage around the unbroken strand, thus removing DNA supercoils. Finally, in the religation step, the DNA 3'-OH attacks the covalent intermediate to expel the active-site tyrosine and restore the DNA phosphodiester backbone.</text>
</comment>
<dbReference type="SUPFAM" id="SSF56712">
    <property type="entry name" value="Prokaryotic type I DNA topoisomerase"/>
    <property type="match status" value="1"/>
</dbReference>
<dbReference type="InterPro" id="IPR003602">
    <property type="entry name" value="Topo_IA_DNA-bd_dom"/>
</dbReference>
<evidence type="ECO:0000256" key="10">
    <source>
        <dbReference type="HAMAP-Rule" id="MF_00952"/>
    </source>
</evidence>
<dbReference type="SMART" id="SM00493">
    <property type="entry name" value="TOPRIM"/>
    <property type="match status" value="1"/>
</dbReference>
<dbReference type="GO" id="GO:0003677">
    <property type="term" value="F:DNA binding"/>
    <property type="evidence" value="ECO:0007669"/>
    <property type="project" value="UniProtKB-KW"/>
</dbReference>
<dbReference type="CDD" id="cd03363">
    <property type="entry name" value="TOPRIM_TopoIA_TopoI"/>
    <property type="match status" value="1"/>
</dbReference>
<evidence type="ECO:0000256" key="9">
    <source>
        <dbReference type="ARBA" id="ARBA00023235"/>
    </source>
</evidence>
<dbReference type="AlphaFoldDB" id="A0A0G0D563"/>
<keyword evidence="8 10" id="KW-0238">DNA-binding</keyword>
<comment type="catalytic activity">
    <reaction evidence="1 10">
        <text>ATP-independent breakage of single-stranded DNA, followed by passage and rejoining.</text>
        <dbReference type="EC" id="5.6.2.1"/>
    </reaction>
</comment>
<dbReference type="InterPro" id="IPR005733">
    <property type="entry name" value="TopoI_bac-type"/>
</dbReference>
<feature type="domain" description="Topo IA-type catalytic" evidence="12">
    <location>
        <begin position="131"/>
        <end position="543"/>
    </location>
</feature>
<dbReference type="Gene3D" id="3.40.50.140">
    <property type="match status" value="1"/>
</dbReference>
<feature type="site" description="Interaction with DNA" evidence="10">
    <location>
        <position position="150"/>
    </location>
</feature>
<evidence type="ECO:0000313" key="13">
    <source>
        <dbReference type="EMBL" id="KKP88473.1"/>
    </source>
</evidence>
<dbReference type="PROSITE" id="PS52039">
    <property type="entry name" value="TOPO_IA_2"/>
    <property type="match status" value="1"/>
</dbReference>
<evidence type="ECO:0000256" key="2">
    <source>
        <dbReference type="ARBA" id="ARBA00009446"/>
    </source>
</evidence>
<dbReference type="GO" id="GO:0006265">
    <property type="term" value="P:DNA topological change"/>
    <property type="evidence" value="ECO:0007669"/>
    <property type="project" value="UniProtKB-UniRule"/>
</dbReference>
<evidence type="ECO:0000256" key="3">
    <source>
        <dbReference type="ARBA" id="ARBA00022723"/>
    </source>
</evidence>
<evidence type="ECO:0000256" key="8">
    <source>
        <dbReference type="ARBA" id="ARBA00023125"/>
    </source>
</evidence>
<dbReference type="CDD" id="cd00186">
    <property type="entry name" value="TOP1Ac"/>
    <property type="match status" value="1"/>
</dbReference>
<gene>
    <name evidence="10" type="primary">topA</name>
    <name evidence="13" type="ORF">UR92_C0004G0013</name>
</gene>
<comment type="subunit">
    <text evidence="10">Monomer.</text>
</comment>
<dbReference type="Proteomes" id="UP000034683">
    <property type="component" value="Unassembled WGS sequence"/>
</dbReference>
<evidence type="ECO:0000313" key="14">
    <source>
        <dbReference type="Proteomes" id="UP000034683"/>
    </source>
</evidence>
<dbReference type="NCBIfam" id="TIGR01051">
    <property type="entry name" value="topA_bact"/>
    <property type="match status" value="1"/>
</dbReference>
<dbReference type="InterPro" id="IPR028612">
    <property type="entry name" value="Topoisom_1_IA"/>
</dbReference>
<proteinExistence type="inferred from homology"/>
<keyword evidence="9 10" id="KW-0413">Isomerase</keyword>
<accession>A0A0G0D563</accession>
<dbReference type="HAMAP" id="MF_00952">
    <property type="entry name" value="Topoisom_1_prok"/>
    <property type="match status" value="1"/>
</dbReference>
<dbReference type="Gene3D" id="3.30.65.10">
    <property type="entry name" value="Bacterial Topoisomerase I, domain 1"/>
    <property type="match status" value="2"/>
</dbReference>
<name>A0A0G0D563_9BACT</name>
<keyword evidence="4" id="KW-0863">Zinc-finger</keyword>
<dbReference type="PROSITE" id="PS00396">
    <property type="entry name" value="TOPO_IA_1"/>
    <property type="match status" value="1"/>
</dbReference>
<dbReference type="InterPro" id="IPR013498">
    <property type="entry name" value="Topo_IA_Znf"/>
</dbReference>
<dbReference type="InterPro" id="IPR013825">
    <property type="entry name" value="Topo_IA_cen_sub2"/>
</dbReference>